<evidence type="ECO:0000256" key="10">
    <source>
        <dbReference type="PROSITE-ProRule" id="PRU00277"/>
    </source>
</evidence>
<dbReference type="GeneID" id="93165280"/>
<dbReference type="Gene3D" id="3.10.50.40">
    <property type="match status" value="1"/>
</dbReference>
<dbReference type="EC" id="5.2.1.8" evidence="10"/>
<evidence type="ECO:0000256" key="1">
    <source>
        <dbReference type="ARBA" id="ARBA00000971"/>
    </source>
</evidence>
<evidence type="ECO:0000259" key="13">
    <source>
        <dbReference type="PROSITE" id="PS50059"/>
    </source>
</evidence>
<dbReference type="InterPro" id="IPR008880">
    <property type="entry name" value="Trigger_fac_C"/>
</dbReference>
<organism evidence="14 15">
    <name type="scientific">[Clostridium] citroniae WAL-19142</name>
    <dbReference type="NCBI Taxonomy" id="742734"/>
    <lineage>
        <taxon>Bacteria</taxon>
        <taxon>Bacillati</taxon>
        <taxon>Bacillota</taxon>
        <taxon>Clostridia</taxon>
        <taxon>Lachnospirales</taxon>
        <taxon>Lachnospiraceae</taxon>
        <taxon>Enterocloster</taxon>
    </lineage>
</organism>
<keyword evidence="12" id="KW-0732">Signal</keyword>
<dbReference type="GO" id="GO:0006457">
    <property type="term" value="P:protein folding"/>
    <property type="evidence" value="ECO:0007669"/>
    <property type="project" value="InterPro"/>
</dbReference>
<dbReference type="GO" id="GO:0051301">
    <property type="term" value="P:cell division"/>
    <property type="evidence" value="ECO:0007669"/>
    <property type="project" value="UniProtKB-KW"/>
</dbReference>
<accession>A0A0J9ETJ5</accession>
<reference evidence="14 15" key="1">
    <citation type="submission" date="2011-04" db="EMBL/GenBank/DDBJ databases">
        <title>The Genome Sequence of Clostridium citroniae WAL-19142.</title>
        <authorList>
            <consortium name="The Broad Institute Genome Sequencing Platform"/>
            <person name="Earl A."/>
            <person name="Ward D."/>
            <person name="Feldgarden M."/>
            <person name="Gevers D."/>
            <person name="Warren Y.A."/>
            <person name="Tyrrell K.L."/>
            <person name="Citron D.M."/>
            <person name="Goldstein E.J."/>
            <person name="Daigneault M."/>
            <person name="Allen-Vercoe E."/>
            <person name="Young S.K."/>
            <person name="Zeng Q."/>
            <person name="Gargeya S."/>
            <person name="Fitzgerald M."/>
            <person name="Haas B."/>
            <person name="Abouelleil A."/>
            <person name="Alvarado L."/>
            <person name="Arachchi H.M."/>
            <person name="Berlin A."/>
            <person name="Brown A."/>
            <person name="Chapman S.B."/>
            <person name="Chen Z."/>
            <person name="Dunbar C."/>
            <person name="Freedman E."/>
            <person name="Gearin G."/>
            <person name="Gellesch M."/>
            <person name="Goldberg J."/>
            <person name="Griggs A."/>
            <person name="Gujja S."/>
            <person name="Heilman E.R."/>
            <person name="Heiman D."/>
            <person name="Howarth C."/>
            <person name="Larson L."/>
            <person name="Lui A."/>
            <person name="MacDonald P.J."/>
            <person name="Mehta T."/>
            <person name="Montmayeur A."/>
            <person name="Murphy C."/>
            <person name="Neiman D."/>
            <person name="Pearson M."/>
            <person name="Priest M."/>
            <person name="Roberts A."/>
            <person name="Saif S."/>
            <person name="Shea T."/>
            <person name="Shenoy N."/>
            <person name="Sisk P."/>
            <person name="Stolte C."/>
            <person name="Sykes S."/>
            <person name="White J."/>
            <person name="Yandava C."/>
            <person name="Wortman J."/>
            <person name="Nusbaum C."/>
            <person name="Birren B."/>
        </authorList>
    </citation>
    <scope>NUCLEOTIDE SEQUENCE [LARGE SCALE GENOMIC DNA]</scope>
    <source>
        <strain evidence="14 15">WAL-19142</strain>
    </source>
</reference>
<dbReference type="GO" id="GO:0003755">
    <property type="term" value="F:peptidyl-prolyl cis-trans isomerase activity"/>
    <property type="evidence" value="ECO:0007669"/>
    <property type="project" value="UniProtKB-KW"/>
</dbReference>
<dbReference type="InterPro" id="IPR046357">
    <property type="entry name" value="PPIase_dom_sf"/>
</dbReference>
<dbReference type="PATRIC" id="fig|742734.4.peg.2817"/>
<dbReference type="PROSITE" id="PS51257">
    <property type="entry name" value="PROKAR_LIPOPROTEIN"/>
    <property type="match status" value="1"/>
</dbReference>
<evidence type="ECO:0000256" key="7">
    <source>
        <dbReference type="ARBA" id="ARBA00023235"/>
    </source>
</evidence>
<keyword evidence="4" id="KW-0132">Cell division</keyword>
<evidence type="ECO:0000256" key="2">
    <source>
        <dbReference type="ARBA" id="ARBA00004496"/>
    </source>
</evidence>
<name>A0A0J9ETJ5_9FIRM</name>
<evidence type="ECO:0000313" key="14">
    <source>
        <dbReference type="EMBL" id="KMW19140.1"/>
    </source>
</evidence>
<sequence length="366" mass="39817">MKKIALICLCTMTALSLLTGCSNSTGSGNENLGSVELGEYKGVKVNMPSVIVTDAEVESRINQVLSQNPSEEELDRPAQEGDVVNIDYVGKQDGVEFAGGTDTGYDLTLGSGRFIEGFEDGLIGAKKGDKKELNLTFPETYSEETLAGKPVVFEVTVNAVKEKKDAVLDDAFVQRVSDYKTVDEYKESIKADLLKQKQQSADLQVQQSVLQQVVESSTFKLNKTALSRRYNTRIKQYEEQAKMYGSSLSHMAQANGMDVPGLQEAIYASVKDDVRNQLVINTVAEREGIVLEDADRQAFAESNGQDVEDAVAYYGQETFDEMALNYKVMKFMADNASNVAETTETETSAAETAAGATAAEETTAAK</sequence>
<keyword evidence="5 10" id="KW-0697">Rotamase</keyword>
<dbReference type="InterPro" id="IPR001179">
    <property type="entry name" value="PPIase_FKBP_dom"/>
</dbReference>
<evidence type="ECO:0000256" key="6">
    <source>
        <dbReference type="ARBA" id="ARBA00023186"/>
    </source>
</evidence>
<feature type="signal peptide" evidence="12">
    <location>
        <begin position="1"/>
        <end position="24"/>
    </location>
</feature>
<evidence type="ECO:0000256" key="11">
    <source>
        <dbReference type="SAM" id="MobiDB-lite"/>
    </source>
</evidence>
<evidence type="ECO:0000256" key="3">
    <source>
        <dbReference type="ARBA" id="ARBA00005464"/>
    </source>
</evidence>
<keyword evidence="8" id="KW-0131">Cell cycle</keyword>
<dbReference type="Pfam" id="PF05698">
    <property type="entry name" value="Trigger_C"/>
    <property type="match status" value="1"/>
</dbReference>
<keyword evidence="7 10" id="KW-0413">Isomerase</keyword>
<dbReference type="SUPFAM" id="SSF54534">
    <property type="entry name" value="FKBP-like"/>
    <property type="match status" value="1"/>
</dbReference>
<dbReference type="RefSeq" id="WP_048930007.1">
    <property type="nucleotide sequence ID" value="NZ_KQ235878.1"/>
</dbReference>
<dbReference type="EMBL" id="ADLK01000021">
    <property type="protein sequence ID" value="KMW19140.1"/>
    <property type="molecule type" value="Genomic_DNA"/>
</dbReference>
<evidence type="ECO:0000313" key="15">
    <source>
        <dbReference type="Proteomes" id="UP000037392"/>
    </source>
</evidence>
<protein>
    <recommendedName>
        <fullName evidence="10">peptidylprolyl isomerase</fullName>
        <ecNumber evidence="10">5.2.1.8</ecNumber>
    </recommendedName>
</protein>
<dbReference type="GO" id="GO:0005737">
    <property type="term" value="C:cytoplasm"/>
    <property type="evidence" value="ECO:0007669"/>
    <property type="project" value="UniProtKB-SubCell"/>
</dbReference>
<dbReference type="PROSITE" id="PS50059">
    <property type="entry name" value="FKBP_PPIASE"/>
    <property type="match status" value="1"/>
</dbReference>
<evidence type="ECO:0000256" key="12">
    <source>
        <dbReference type="SAM" id="SignalP"/>
    </source>
</evidence>
<dbReference type="OrthoDB" id="9767721at2"/>
<comment type="subcellular location">
    <subcellularLocation>
        <location evidence="2">Cytoplasm</location>
    </subcellularLocation>
</comment>
<dbReference type="AlphaFoldDB" id="A0A0J9ETJ5"/>
<dbReference type="InterPro" id="IPR005215">
    <property type="entry name" value="Trig_fac"/>
</dbReference>
<feature type="region of interest" description="Disordered" evidence="11">
    <location>
        <begin position="342"/>
        <end position="366"/>
    </location>
</feature>
<evidence type="ECO:0000256" key="4">
    <source>
        <dbReference type="ARBA" id="ARBA00022618"/>
    </source>
</evidence>
<dbReference type="InterPro" id="IPR037041">
    <property type="entry name" value="Trigger_fac_C_sf"/>
</dbReference>
<dbReference type="FunFam" id="3.10.50.40:FF:000001">
    <property type="entry name" value="Trigger factor"/>
    <property type="match status" value="1"/>
</dbReference>
<dbReference type="NCBIfam" id="TIGR00115">
    <property type="entry name" value="tig"/>
    <property type="match status" value="1"/>
</dbReference>
<dbReference type="Proteomes" id="UP000037392">
    <property type="component" value="Unassembled WGS sequence"/>
</dbReference>
<keyword evidence="6" id="KW-0143">Chaperone</keyword>
<proteinExistence type="inferred from homology"/>
<dbReference type="Pfam" id="PF00254">
    <property type="entry name" value="FKBP_C"/>
    <property type="match status" value="1"/>
</dbReference>
<evidence type="ECO:0000256" key="8">
    <source>
        <dbReference type="ARBA" id="ARBA00023306"/>
    </source>
</evidence>
<comment type="function">
    <text evidence="9">Involved in protein export. Acts as a chaperone by maintaining the newly synthesized protein in an open conformation. Functions as a peptidyl-prolyl cis-trans isomerase.</text>
</comment>
<feature type="chain" id="PRO_5039054604" description="peptidylprolyl isomerase" evidence="12">
    <location>
        <begin position="25"/>
        <end position="366"/>
    </location>
</feature>
<gene>
    <name evidence="14" type="ORF">HMPREF9470_02625</name>
</gene>
<dbReference type="SUPFAM" id="SSF109998">
    <property type="entry name" value="Triger factor/SurA peptide-binding domain-like"/>
    <property type="match status" value="1"/>
</dbReference>
<feature type="domain" description="PPIase FKBP-type" evidence="13">
    <location>
        <begin position="81"/>
        <end position="161"/>
    </location>
</feature>
<comment type="catalytic activity">
    <reaction evidence="1 10">
        <text>[protein]-peptidylproline (omega=180) = [protein]-peptidylproline (omega=0)</text>
        <dbReference type="Rhea" id="RHEA:16237"/>
        <dbReference type="Rhea" id="RHEA-COMP:10747"/>
        <dbReference type="Rhea" id="RHEA-COMP:10748"/>
        <dbReference type="ChEBI" id="CHEBI:83833"/>
        <dbReference type="ChEBI" id="CHEBI:83834"/>
        <dbReference type="EC" id="5.2.1.8"/>
    </reaction>
</comment>
<comment type="caution">
    <text evidence="14">The sequence shown here is derived from an EMBL/GenBank/DDBJ whole genome shotgun (WGS) entry which is preliminary data.</text>
</comment>
<evidence type="ECO:0000256" key="5">
    <source>
        <dbReference type="ARBA" id="ARBA00023110"/>
    </source>
</evidence>
<comment type="similarity">
    <text evidence="3">Belongs to the FKBP-type PPIase family. Tig subfamily.</text>
</comment>
<dbReference type="Gene3D" id="1.10.3120.10">
    <property type="entry name" value="Trigger factor, C-terminal domain"/>
    <property type="match status" value="1"/>
</dbReference>
<dbReference type="GO" id="GO:0015031">
    <property type="term" value="P:protein transport"/>
    <property type="evidence" value="ECO:0007669"/>
    <property type="project" value="InterPro"/>
</dbReference>
<dbReference type="InterPro" id="IPR027304">
    <property type="entry name" value="Trigger_fact/SurA_dom_sf"/>
</dbReference>
<evidence type="ECO:0000256" key="9">
    <source>
        <dbReference type="ARBA" id="ARBA00024849"/>
    </source>
</evidence>